<gene>
    <name evidence="9" type="ORF">EL18_02670</name>
</gene>
<keyword evidence="10" id="KW-1185">Reference proteome</keyword>
<evidence type="ECO:0000259" key="8">
    <source>
        <dbReference type="Pfam" id="PF04290"/>
    </source>
</evidence>
<feature type="transmembrane region" description="Helical" evidence="7">
    <location>
        <begin position="28"/>
        <end position="50"/>
    </location>
</feature>
<comment type="function">
    <text evidence="7">Part of the tripartite ATP-independent periplasmic (TRAP) transport system.</text>
</comment>
<organism evidence="9 10">
    <name type="scientific">Nitratireductor basaltis</name>
    <dbReference type="NCBI Taxonomy" id="472175"/>
    <lineage>
        <taxon>Bacteria</taxon>
        <taxon>Pseudomonadati</taxon>
        <taxon>Pseudomonadota</taxon>
        <taxon>Alphaproteobacteria</taxon>
        <taxon>Hyphomicrobiales</taxon>
        <taxon>Phyllobacteriaceae</taxon>
        <taxon>Nitratireductor</taxon>
    </lineage>
</organism>
<dbReference type="Pfam" id="PF04290">
    <property type="entry name" value="DctQ"/>
    <property type="match status" value="1"/>
</dbReference>
<evidence type="ECO:0000313" key="9">
    <source>
        <dbReference type="EMBL" id="KFB08419.1"/>
    </source>
</evidence>
<keyword evidence="4 7" id="KW-0812">Transmembrane</keyword>
<evidence type="ECO:0000256" key="1">
    <source>
        <dbReference type="ARBA" id="ARBA00004651"/>
    </source>
</evidence>
<reference evidence="9 10" key="1">
    <citation type="submission" date="2014-05" db="EMBL/GenBank/DDBJ databases">
        <title>Draft Genome Sequence of Nitratireductor basaltis Strain UMTGB225, A Marine Bacterium Isolated from Green Barrel Tunicate.</title>
        <authorList>
            <person name="Gan H.Y."/>
        </authorList>
    </citation>
    <scope>NUCLEOTIDE SEQUENCE [LARGE SCALE GENOMIC DNA]</scope>
    <source>
        <strain evidence="9 10">UMTGB225</strain>
    </source>
</reference>
<accession>A0A084U633</accession>
<evidence type="ECO:0000256" key="5">
    <source>
        <dbReference type="ARBA" id="ARBA00022989"/>
    </source>
</evidence>
<dbReference type="AlphaFoldDB" id="A0A084U633"/>
<dbReference type="PATRIC" id="fig|472175.3.peg.2662"/>
<sequence length="179" mass="19413">MSVWPAIWPRQGGGNAPLLVWLERLARLSAAMGGAVIFGVALTVTISVMMRNIGIGGIRGDFEMVSMSCVFAAGLFLPLCQVTKNHVMVDLFTTWLPTRATAALDGLWLGLFAVGWALLCYFTVHGMLDMMDYGDRSMLLRLPLWWAYVPSIIGSGISCVIALCQLLILHDVALPGAEV</sequence>
<dbReference type="OrthoDB" id="6183232at2"/>
<keyword evidence="2 7" id="KW-0813">Transport</keyword>
<comment type="similarity">
    <text evidence="7">Belongs to the TRAP transporter small permease family.</text>
</comment>
<feature type="transmembrane region" description="Helical" evidence="7">
    <location>
        <begin position="102"/>
        <end position="124"/>
    </location>
</feature>
<evidence type="ECO:0000256" key="7">
    <source>
        <dbReference type="RuleBase" id="RU369079"/>
    </source>
</evidence>
<proteinExistence type="inferred from homology"/>
<keyword evidence="6 7" id="KW-0472">Membrane</keyword>
<feature type="domain" description="Tripartite ATP-independent periplasmic transporters DctQ component" evidence="8">
    <location>
        <begin position="41"/>
        <end position="167"/>
    </location>
</feature>
<feature type="transmembrane region" description="Helical" evidence="7">
    <location>
        <begin position="62"/>
        <end position="82"/>
    </location>
</feature>
<evidence type="ECO:0000256" key="3">
    <source>
        <dbReference type="ARBA" id="ARBA00022475"/>
    </source>
</evidence>
<evidence type="ECO:0000256" key="6">
    <source>
        <dbReference type="ARBA" id="ARBA00023136"/>
    </source>
</evidence>
<comment type="subunit">
    <text evidence="7">The complex comprises the extracytoplasmic solute receptor protein and the two transmembrane proteins.</text>
</comment>
<name>A0A084U633_9HYPH</name>
<dbReference type="Proteomes" id="UP000053675">
    <property type="component" value="Unassembled WGS sequence"/>
</dbReference>
<dbReference type="InterPro" id="IPR055348">
    <property type="entry name" value="DctQ"/>
</dbReference>
<evidence type="ECO:0000256" key="2">
    <source>
        <dbReference type="ARBA" id="ARBA00022448"/>
    </source>
</evidence>
<protein>
    <recommendedName>
        <fullName evidence="7">TRAP transporter small permease protein</fullName>
    </recommendedName>
</protein>
<evidence type="ECO:0000313" key="10">
    <source>
        <dbReference type="Proteomes" id="UP000053675"/>
    </source>
</evidence>
<dbReference type="EMBL" id="JMQM01000002">
    <property type="protein sequence ID" value="KFB08419.1"/>
    <property type="molecule type" value="Genomic_DNA"/>
</dbReference>
<dbReference type="STRING" id="472175.EL18_02670"/>
<dbReference type="eggNOG" id="COG3090">
    <property type="taxonomic scope" value="Bacteria"/>
</dbReference>
<evidence type="ECO:0000256" key="4">
    <source>
        <dbReference type="ARBA" id="ARBA00022692"/>
    </source>
</evidence>
<comment type="caution">
    <text evidence="9">The sequence shown here is derived from an EMBL/GenBank/DDBJ whole genome shotgun (WGS) entry which is preliminary data.</text>
</comment>
<comment type="subcellular location">
    <subcellularLocation>
        <location evidence="7">Cell inner membrane</location>
        <topology evidence="7">Multi-pass membrane protein</topology>
    </subcellularLocation>
    <subcellularLocation>
        <location evidence="1">Cell membrane</location>
        <topology evidence="1">Multi-pass membrane protein</topology>
    </subcellularLocation>
</comment>
<keyword evidence="7" id="KW-0997">Cell inner membrane</keyword>
<keyword evidence="3" id="KW-1003">Cell membrane</keyword>
<dbReference type="GO" id="GO:0022857">
    <property type="term" value="F:transmembrane transporter activity"/>
    <property type="evidence" value="ECO:0007669"/>
    <property type="project" value="UniProtKB-UniRule"/>
</dbReference>
<feature type="transmembrane region" description="Helical" evidence="7">
    <location>
        <begin position="145"/>
        <end position="169"/>
    </location>
</feature>
<dbReference type="GO" id="GO:0005886">
    <property type="term" value="C:plasma membrane"/>
    <property type="evidence" value="ECO:0007669"/>
    <property type="project" value="UniProtKB-SubCell"/>
</dbReference>
<dbReference type="RefSeq" id="WP_051914249.1">
    <property type="nucleotide sequence ID" value="NZ_JMQM01000002.1"/>
</dbReference>
<keyword evidence="5 7" id="KW-1133">Transmembrane helix</keyword>